<dbReference type="PATRIC" id="fig|1157951.4.peg.2206"/>
<dbReference type="EMBL" id="CP003488">
    <property type="protein sequence ID" value="AFH94047.1"/>
    <property type="molecule type" value="Genomic_DNA"/>
</dbReference>
<evidence type="ECO:0000256" key="2">
    <source>
        <dbReference type="ARBA" id="ARBA00022475"/>
    </source>
</evidence>
<feature type="transmembrane region" description="Helical" evidence="6">
    <location>
        <begin position="142"/>
        <end position="163"/>
    </location>
</feature>
<dbReference type="OrthoDB" id="3246647at2"/>
<gene>
    <name evidence="7" type="ordered locus">S70_10980</name>
</gene>
<organism evidence="7 8">
    <name type="scientific">Providencia stuartii (strain MRSN 2154)</name>
    <dbReference type="NCBI Taxonomy" id="1157951"/>
    <lineage>
        <taxon>Bacteria</taxon>
        <taxon>Pseudomonadati</taxon>
        <taxon>Pseudomonadota</taxon>
        <taxon>Gammaproteobacteria</taxon>
        <taxon>Enterobacterales</taxon>
        <taxon>Morganellaceae</taxon>
        <taxon>Providencia</taxon>
    </lineage>
</organism>
<accession>A0A140NMZ7</accession>
<dbReference type="Proteomes" id="UP000005012">
    <property type="component" value="Chromosome"/>
</dbReference>
<evidence type="ECO:0000256" key="1">
    <source>
        <dbReference type="ARBA" id="ARBA00004651"/>
    </source>
</evidence>
<feature type="transmembrane region" description="Helical" evidence="6">
    <location>
        <begin position="47"/>
        <end position="64"/>
    </location>
</feature>
<keyword evidence="2" id="KW-1003">Cell membrane</keyword>
<evidence type="ECO:0000256" key="4">
    <source>
        <dbReference type="ARBA" id="ARBA00022989"/>
    </source>
</evidence>
<dbReference type="GO" id="GO:0005886">
    <property type="term" value="C:plasma membrane"/>
    <property type="evidence" value="ECO:0007669"/>
    <property type="project" value="UniProtKB-SubCell"/>
</dbReference>
<evidence type="ECO:0000256" key="6">
    <source>
        <dbReference type="SAM" id="Phobius"/>
    </source>
</evidence>
<dbReference type="PANTHER" id="PTHR30250">
    <property type="entry name" value="PST FAMILY PREDICTED COLANIC ACID TRANSPORTER"/>
    <property type="match status" value="1"/>
</dbReference>
<feature type="transmembrane region" description="Helical" evidence="6">
    <location>
        <begin position="21"/>
        <end position="41"/>
    </location>
</feature>
<evidence type="ECO:0000256" key="5">
    <source>
        <dbReference type="ARBA" id="ARBA00023136"/>
    </source>
</evidence>
<feature type="transmembrane region" description="Helical" evidence="6">
    <location>
        <begin position="109"/>
        <end position="130"/>
    </location>
</feature>
<reference evidence="8" key="2">
    <citation type="submission" date="2012-04" db="EMBL/GenBank/DDBJ databases">
        <title>Complete genome sequence of Providencia stuartii clinical isolate MRSN 2154.</title>
        <authorList>
            <person name="Clifford R.J."/>
            <person name="Hang J."/>
            <person name="Riley M.C."/>
            <person name="Onmus-Leone F."/>
            <person name="Kuschner R.A."/>
            <person name="Lesho E.P."/>
            <person name="Waterman P.E."/>
        </authorList>
    </citation>
    <scope>NUCLEOTIDE SEQUENCE [LARGE SCALE GENOMIC DNA]</scope>
    <source>
        <strain evidence="8">MRSN 2154</strain>
    </source>
</reference>
<reference evidence="7 8" key="1">
    <citation type="journal article" date="2012" name="J. Bacteriol.">
        <title>Complete Genome Sequence of Providencia stuartii Clinical Isolate MRSN 2154.</title>
        <authorList>
            <person name="Clifford R.J."/>
            <person name="Hang J."/>
            <person name="Riley M.C."/>
            <person name="Onmus-Leone F."/>
            <person name="Kuschner R.A."/>
            <person name="Lesho E.P."/>
            <person name="Waterman P.E."/>
        </authorList>
    </citation>
    <scope>NUCLEOTIDE SEQUENCE [LARGE SCALE GENOMIC DNA]</scope>
    <source>
        <strain evidence="7 8">MRSN 2154</strain>
    </source>
</reference>
<proteinExistence type="predicted"/>
<keyword evidence="5 6" id="KW-0472">Membrane</keyword>
<feature type="transmembrane region" description="Helical" evidence="6">
    <location>
        <begin position="169"/>
        <end position="187"/>
    </location>
</feature>
<dbReference type="PANTHER" id="PTHR30250:SF11">
    <property type="entry name" value="O-ANTIGEN TRANSPORTER-RELATED"/>
    <property type="match status" value="1"/>
</dbReference>
<dbReference type="RefSeq" id="WP_014657228.1">
    <property type="nucleotide sequence ID" value="NC_017731.1"/>
</dbReference>
<evidence type="ECO:0000256" key="3">
    <source>
        <dbReference type="ARBA" id="ARBA00022692"/>
    </source>
</evidence>
<name>A0A140NMZ7_PROSM</name>
<dbReference type="AlphaFoldDB" id="A0A140NMZ7"/>
<dbReference type="HOGENOM" id="CLU_1347938_0_0_6"/>
<protein>
    <submittedName>
        <fullName evidence="7">Polysaccharide biosynthesis protein</fullName>
    </submittedName>
</protein>
<dbReference type="KEGG" id="psi:S70_10980"/>
<sequence length="203" mass="23497">MLILSKLLNNVKIFKGATYTLIGNLSFSFSQWCILIIINKLGTPNDVGIFTLSLAILNPLFMLAQGGLRSYIVIDTNRQFSFDTYFNLRLIFSIIALVLSVIFVFNDTYFYSVILLAVYKLIDCLFDIFYGEYQRSDTMKMIAVSRTSRAISNGVLFLLAYLFTKNLNIALLTYIISSIMVFIFYDYRKYKFQFNKKILHSQL</sequence>
<keyword evidence="3 6" id="KW-0812">Transmembrane</keyword>
<evidence type="ECO:0000313" key="8">
    <source>
        <dbReference type="Proteomes" id="UP000005012"/>
    </source>
</evidence>
<dbReference type="InterPro" id="IPR050833">
    <property type="entry name" value="Poly_Biosynth_Transport"/>
</dbReference>
<feature type="transmembrane region" description="Helical" evidence="6">
    <location>
        <begin position="85"/>
        <end position="103"/>
    </location>
</feature>
<comment type="subcellular location">
    <subcellularLocation>
        <location evidence="1">Cell membrane</location>
        <topology evidence="1">Multi-pass membrane protein</topology>
    </subcellularLocation>
</comment>
<keyword evidence="4 6" id="KW-1133">Transmembrane helix</keyword>
<evidence type="ECO:0000313" key="7">
    <source>
        <dbReference type="EMBL" id="AFH94047.1"/>
    </source>
</evidence>